<feature type="transmembrane region" description="Helical" evidence="1">
    <location>
        <begin position="23"/>
        <end position="43"/>
    </location>
</feature>
<gene>
    <name evidence="2" type="ORF">C8E83_2607</name>
</gene>
<evidence type="ECO:0000313" key="3">
    <source>
        <dbReference type="Proteomes" id="UP000280008"/>
    </source>
</evidence>
<accession>A0A495II63</accession>
<evidence type="ECO:0000256" key="1">
    <source>
        <dbReference type="RuleBase" id="RU363076"/>
    </source>
</evidence>
<keyword evidence="1" id="KW-0812">Transmembrane</keyword>
<keyword evidence="1" id="KW-1133">Transmembrane helix</keyword>
<comment type="subcellular location">
    <subcellularLocation>
        <location evidence="1">Cell membrane</location>
        <topology evidence="1">Multi-pass membrane protein</topology>
    </subcellularLocation>
</comment>
<reference evidence="2 3" key="1">
    <citation type="submission" date="2018-10" db="EMBL/GenBank/DDBJ databases">
        <title>Sequencing the genomes of 1000 actinobacteria strains.</title>
        <authorList>
            <person name="Klenk H.-P."/>
        </authorList>
    </citation>
    <scope>NUCLEOTIDE SEQUENCE [LARGE SCALE GENOMIC DNA]</scope>
    <source>
        <strain evidence="2 3">DSM 17894</strain>
    </source>
</reference>
<dbReference type="PROSITE" id="PS50895">
    <property type="entry name" value="SURF1"/>
    <property type="match status" value="1"/>
</dbReference>
<name>A0A495II63_9MICO</name>
<dbReference type="Proteomes" id="UP000280008">
    <property type="component" value="Unassembled WGS sequence"/>
</dbReference>
<dbReference type="RefSeq" id="WP_121370256.1">
    <property type="nucleotide sequence ID" value="NZ_RBKS01000001.1"/>
</dbReference>
<evidence type="ECO:0000313" key="2">
    <source>
        <dbReference type="EMBL" id="RKR75459.1"/>
    </source>
</evidence>
<dbReference type="EMBL" id="RBKS01000001">
    <property type="protein sequence ID" value="RKR75459.1"/>
    <property type="molecule type" value="Genomic_DNA"/>
</dbReference>
<dbReference type="InterPro" id="IPR002994">
    <property type="entry name" value="Surf1/Shy1"/>
</dbReference>
<protein>
    <recommendedName>
        <fullName evidence="1">SURF1-like protein</fullName>
    </recommendedName>
</protein>
<dbReference type="AlphaFoldDB" id="A0A495II63"/>
<comment type="caution">
    <text evidence="2">The sequence shown here is derived from an EMBL/GenBank/DDBJ whole genome shotgun (WGS) entry which is preliminary data.</text>
</comment>
<keyword evidence="1" id="KW-0472">Membrane</keyword>
<dbReference type="OrthoDB" id="3266379at2"/>
<sequence>MTETRPSDLLPETMWEVARRPKWIAMLVFALLVAALFAYLGHWQLDRSVESLKPAHTATETRVPLADVQKPQTEFLDKFTGQKVSLSGSFSASDFTILSDRLQHSESGYWLVDRFQYDRTNASVVVALGWSKTRAEAKAAISSVPTSPTTISIGGRYLPTEAADDGKFQQGLLTVISVPQLINRWSDVSGDVYNGYVVADRTWGGMTAIYSPKPIDKATLNWLNIFYAVEWVVFAGFAIFLWYRLVKDDFERIHEEADEAALAAASATP</sequence>
<keyword evidence="1" id="KW-1003">Cell membrane</keyword>
<keyword evidence="3" id="KW-1185">Reference proteome</keyword>
<comment type="similarity">
    <text evidence="1">Belongs to the SURF1 family.</text>
</comment>
<organism evidence="2 3">
    <name type="scientific">Frondihabitans australicus</name>
    <dbReference type="NCBI Taxonomy" id="386892"/>
    <lineage>
        <taxon>Bacteria</taxon>
        <taxon>Bacillati</taxon>
        <taxon>Actinomycetota</taxon>
        <taxon>Actinomycetes</taxon>
        <taxon>Micrococcales</taxon>
        <taxon>Microbacteriaceae</taxon>
        <taxon>Frondihabitans</taxon>
    </lineage>
</organism>
<dbReference type="Pfam" id="PF02104">
    <property type="entry name" value="SURF1"/>
    <property type="match status" value="1"/>
</dbReference>
<proteinExistence type="inferred from homology"/>
<feature type="transmembrane region" description="Helical" evidence="1">
    <location>
        <begin position="222"/>
        <end position="243"/>
    </location>
</feature>
<dbReference type="GO" id="GO:0005886">
    <property type="term" value="C:plasma membrane"/>
    <property type="evidence" value="ECO:0007669"/>
    <property type="project" value="UniProtKB-SubCell"/>
</dbReference>